<accession>G8XG05</accession>
<organism evidence="2 3">
    <name type="scientific">Streptantibioticus cattleyicolor (strain ATCC 35852 / DSM 46488 / JCM 4925 / NBRC 14057 / NRRL 8057)</name>
    <name type="common">Streptomyces cattleya</name>
    <dbReference type="NCBI Taxonomy" id="1003195"/>
    <lineage>
        <taxon>Bacteria</taxon>
        <taxon>Bacillati</taxon>
        <taxon>Actinomycetota</taxon>
        <taxon>Actinomycetes</taxon>
        <taxon>Kitasatosporales</taxon>
        <taxon>Streptomycetaceae</taxon>
        <taxon>Streptantibioticus</taxon>
    </lineage>
</organism>
<protein>
    <submittedName>
        <fullName evidence="2">Uncharacterized protein</fullName>
    </submittedName>
</protein>
<geneLocation type="plasmid" evidence="2 3">
    <name>pSCATT</name>
</geneLocation>
<dbReference type="OrthoDB" id="3700578at2"/>
<keyword evidence="2" id="KW-0614">Plasmid</keyword>
<evidence type="ECO:0000313" key="2">
    <source>
        <dbReference type="EMBL" id="AEW98644.1"/>
    </source>
</evidence>
<evidence type="ECO:0000256" key="1">
    <source>
        <dbReference type="SAM" id="SignalP"/>
    </source>
</evidence>
<dbReference type="KEGG" id="scy:SCATT_p04510"/>
<dbReference type="EMBL" id="CP003229">
    <property type="protein sequence ID" value="AEW98644.1"/>
    <property type="molecule type" value="Genomic_DNA"/>
</dbReference>
<name>F8JJS9_STREN</name>
<dbReference type="HOGENOM" id="CLU_2206588_0_0_11"/>
<feature type="chain" id="PRO_5003373208" evidence="1">
    <location>
        <begin position="30"/>
        <end position="115"/>
    </location>
</feature>
<keyword evidence="1" id="KW-0732">Signal</keyword>
<feature type="signal peptide" evidence="1">
    <location>
        <begin position="1"/>
        <end position="29"/>
    </location>
</feature>
<accession>F8JJS9</accession>
<dbReference type="Proteomes" id="UP000007842">
    <property type="component" value="Plasmid pSCATT"/>
</dbReference>
<keyword evidence="3" id="KW-1185">Reference proteome</keyword>
<proteinExistence type="predicted"/>
<dbReference type="KEGG" id="sct:SCAT_p1272"/>
<dbReference type="PATRIC" id="fig|1003195.11.peg.1232"/>
<sequence>MRIKARIAAPAVAALSAAALFATSGAAQAATGNVEFIKGGLSRITNPQDGYCYHDWGTTWGGPQGFVNHTDKPVKVYLSTDCAPSSLTATVEPGKDFLYSSTWYPLVYVHAIKVG</sequence>
<gene>
    <name evidence="2" type="ordered locus">SCATT_p04510</name>
</gene>
<dbReference type="AlphaFoldDB" id="F8JJS9"/>
<reference evidence="3" key="1">
    <citation type="submission" date="2011-12" db="EMBL/GenBank/DDBJ databases">
        <title>Complete genome sequence of Streptomyces cattleya strain DSM 46488.</title>
        <authorList>
            <person name="Ou H.-Y."/>
            <person name="Li P."/>
            <person name="Zhao C."/>
            <person name="O'Hagan D."/>
            <person name="Deng Z."/>
        </authorList>
    </citation>
    <scope>NUCLEOTIDE SEQUENCE [LARGE SCALE GENOMIC DNA]</scope>
    <source>
        <strain evidence="3">ATCC 35852 / DSM 46488 / JCM 4925 / NBRC 14057 / NRRL 8057</strain>
        <plasmid evidence="3">Plasmid pSCATT</plasmid>
    </source>
</reference>
<evidence type="ECO:0000313" key="3">
    <source>
        <dbReference type="Proteomes" id="UP000007842"/>
    </source>
</evidence>